<proteinExistence type="predicted"/>
<gene>
    <name evidence="4" type="ORF">AKAME5_001969400</name>
</gene>
<dbReference type="GO" id="GO:0008270">
    <property type="term" value="F:zinc ion binding"/>
    <property type="evidence" value="ECO:0007669"/>
    <property type="project" value="UniProtKB-KW"/>
</dbReference>
<feature type="compositionally biased region" description="Low complexity" evidence="2">
    <location>
        <begin position="264"/>
        <end position="274"/>
    </location>
</feature>
<keyword evidence="1" id="KW-0862">Zinc</keyword>
<keyword evidence="5" id="KW-1185">Reference proteome</keyword>
<keyword evidence="1" id="KW-0863">Zinc-finger</keyword>
<evidence type="ECO:0000256" key="2">
    <source>
        <dbReference type="SAM" id="MobiDB-lite"/>
    </source>
</evidence>
<keyword evidence="1" id="KW-0479">Metal-binding</keyword>
<comment type="caution">
    <text evidence="4">The sequence shown here is derived from an EMBL/GenBank/DDBJ whole genome shotgun (WGS) entry which is preliminary data.</text>
</comment>
<dbReference type="AlphaFoldDB" id="A0AAD3N8Y2"/>
<dbReference type="InterPro" id="IPR036875">
    <property type="entry name" value="Znf_CCHC_sf"/>
</dbReference>
<evidence type="ECO:0000259" key="3">
    <source>
        <dbReference type="PROSITE" id="PS50158"/>
    </source>
</evidence>
<reference evidence="4" key="1">
    <citation type="submission" date="2022-08" db="EMBL/GenBank/DDBJ databases">
        <title>Genome sequencing of akame (Lates japonicus).</title>
        <authorList>
            <person name="Hashiguchi Y."/>
            <person name="Takahashi H."/>
        </authorList>
    </citation>
    <scope>NUCLEOTIDE SEQUENCE</scope>
    <source>
        <strain evidence="4">Kochi</strain>
    </source>
</reference>
<feature type="region of interest" description="Disordered" evidence="2">
    <location>
        <begin position="264"/>
        <end position="283"/>
    </location>
</feature>
<accession>A0AAD3N8Y2</accession>
<dbReference type="Proteomes" id="UP001279410">
    <property type="component" value="Unassembled WGS sequence"/>
</dbReference>
<dbReference type="GO" id="GO:0003676">
    <property type="term" value="F:nucleic acid binding"/>
    <property type="evidence" value="ECO:0007669"/>
    <property type="project" value="InterPro"/>
</dbReference>
<evidence type="ECO:0000313" key="4">
    <source>
        <dbReference type="EMBL" id="GLD68381.1"/>
    </source>
</evidence>
<dbReference type="PROSITE" id="PS50158">
    <property type="entry name" value="ZF_CCHC"/>
    <property type="match status" value="1"/>
</dbReference>
<protein>
    <recommendedName>
        <fullName evidence="3">CCHC-type domain-containing protein</fullName>
    </recommendedName>
</protein>
<evidence type="ECO:0000313" key="5">
    <source>
        <dbReference type="Proteomes" id="UP001279410"/>
    </source>
</evidence>
<organism evidence="4 5">
    <name type="scientific">Lates japonicus</name>
    <name type="common">Japanese lates</name>
    <dbReference type="NCBI Taxonomy" id="270547"/>
    <lineage>
        <taxon>Eukaryota</taxon>
        <taxon>Metazoa</taxon>
        <taxon>Chordata</taxon>
        <taxon>Craniata</taxon>
        <taxon>Vertebrata</taxon>
        <taxon>Euteleostomi</taxon>
        <taxon>Actinopterygii</taxon>
        <taxon>Neopterygii</taxon>
        <taxon>Teleostei</taxon>
        <taxon>Neoteleostei</taxon>
        <taxon>Acanthomorphata</taxon>
        <taxon>Carangaria</taxon>
        <taxon>Carangaria incertae sedis</taxon>
        <taxon>Centropomidae</taxon>
        <taxon>Lates</taxon>
    </lineage>
</organism>
<sequence length="385" mass="42852">MLEIKTDLTLPQLRTILKGHYKEDSSIDLYHRLINITQESNESPQNFLFRAIELKERLLASSRELGADEQYSPELIQKKFLRAVGTGLISDNVKYQIKSYLDDLAVTDDVLITKTNEAASLEWERQQKFKKSSREPKVREIKVETQPAQGAVIGAVGGQEQPFSTPTKGKAAKTQPVVTRKDTELLDIINQLKGEIAEIKGTIQESHRPPPSQRLSRRRGCRECQDSNRGEQCDHCFKCGQSGHLSRGCRRPTDRMEQFNMSASSVASLPSPSVKETKHSEQPEDVYKLITDSIKHLETKVAASIADQTTETVTVSLLSPKRRAQLLNLIGKKHIITCLLDGVKTRALWDTGSQSPSTAPRGIGGSGECSTFTAGYLVPHQPPNH</sequence>
<dbReference type="InterPro" id="IPR001878">
    <property type="entry name" value="Znf_CCHC"/>
</dbReference>
<dbReference type="EMBL" id="BRZM01000133">
    <property type="protein sequence ID" value="GLD68381.1"/>
    <property type="molecule type" value="Genomic_DNA"/>
</dbReference>
<evidence type="ECO:0000256" key="1">
    <source>
        <dbReference type="PROSITE-ProRule" id="PRU00047"/>
    </source>
</evidence>
<feature type="domain" description="CCHC-type" evidence="3">
    <location>
        <begin position="236"/>
        <end position="251"/>
    </location>
</feature>
<dbReference type="SUPFAM" id="SSF57756">
    <property type="entry name" value="Retrovirus zinc finger-like domains"/>
    <property type="match status" value="1"/>
</dbReference>
<name>A0AAD3N8Y2_LATJO</name>